<accession>A0A0K9YQ03</accession>
<dbReference type="EMBL" id="LGIQ01000009">
    <property type="protein sequence ID" value="KNB70732.1"/>
    <property type="molecule type" value="Genomic_DNA"/>
</dbReference>
<evidence type="ECO:0000313" key="2">
    <source>
        <dbReference type="EMBL" id="KNB70732.1"/>
    </source>
</evidence>
<dbReference type="STRING" id="54915.ADS79_17840"/>
<evidence type="ECO:0000313" key="3">
    <source>
        <dbReference type="Proteomes" id="UP000036834"/>
    </source>
</evidence>
<reference evidence="1 4" key="3">
    <citation type="submission" date="2019-06" db="EMBL/GenBank/DDBJ databases">
        <title>Whole genome shotgun sequence of Brevibacillus reuszeri NBRC 15719.</title>
        <authorList>
            <person name="Hosoyama A."/>
            <person name="Uohara A."/>
            <person name="Ohji S."/>
            <person name="Ichikawa N."/>
        </authorList>
    </citation>
    <scope>NUCLEOTIDE SEQUENCE [LARGE SCALE GENOMIC DNA]</scope>
    <source>
        <strain evidence="1 4">NBRC 15719</strain>
    </source>
</reference>
<reference evidence="3" key="1">
    <citation type="submission" date="2015-07" db="EMBL/GenBank/DDBJ databases">
        <title>Genome sequencing project for genomic taxonomy and phylogenomics of Bacillus-like bacteria.</title>
        <authorList>
            <person name="Liu B."/>
            <person name="Wang J."/>
            <person name="Zhu Y."/>
            <person name="Liu G."/>
            <person name="Chen Q."/>
            <person name="Chen Z."/>
            <person name="Lan J."/>
            <person name="Che J."/>
            <person name="Ge C."/>
            <person name="Shi H."/>
            <person name="Pan Z."/>
            <person name="Liu X."/>
        </authorList>
    </citation>
    <scope>NUCLEOTIDE SEQUENCE [LARGE SCALE GENOMIC DNA]</scope>
    <source>
        <strain evidence="3">DSM 9887</strain>
    </source>
</reference>
<dbReference type="OrthoDB" id="9804590at2"/>
<dbReference type="Proteomes" id="UP000036834">
    <property type="component" value="Unassembled WGS sequence"/>
</dbReference>
<name>A0A0K9YQ03_9BACL</name>
<comment type="caution">
    <text evidence="2">The sequence shown here is derived from an EMBL/GenBank/DDBJ whole genome shotgun (WGS) entry which is preliminary data.</text>
</comment>
<gene>
    <name evidence="2" type="ORF">ADS79_17840</name>
    <name evidence="1" type="ORF">BRE01_34940</name>
</gene>
<sequence>MNMETRLSTNPSMLARDLRVLEDGGYRTEKVQPVSMHQRSGATGSNRLIPDGSSWKMSFTCYLNEVQDERDRLQSFTGESVFFHATKFE</sequence>
<dbReference type="AlphaFoldDB" id="A0A0K9YQ03"/>
<dbReference type="Proteomes" id="UP000319578">
    <property type="component" value="Unassembled WGS sequence"/>
</dbReference>
<protein>
    <submittedName>
        <fullName evidence="2">Uncharacterized protein</fullName>
    </submittedName>
</protein>
<evidence type="ECO:0000313" key="1">
    <source>
        <dbReference type="EMBL" id="GED69792.1"/>
    </source>
</evidence>
<dbReference type="RefSeq" id="WP_049739751.1">
    <property type="nucleotide sequence ID" value="NZ_BJON01000014.1"/>
</dbReference>
<keyword evidence="4" id="KW-1185">Reference proteome</keyword>
<dbReference type="PATRIC" id="fig|54915.3.peg.2649"/>
<dbReference type="EMBL" id="BJON01000014">
    <property type="protein sequence ID" value="GED69792.1"/>
    <property type="molecule type" value="Genomic_DNA"/>
</dbReference>
<reference evidence="2" key="2">
    <citation type="submission" date="2015-07" db="EMBL/GenBank/DDBJ databases">
        <title>MeaNS - Measles Nucleotide Surveillance Program.</title>
        <authorList>
            <person name="Tran T."/>
            <person name="Druce J."/>
        </authorList>
    </citation>
    <scope>NUCLEOTIDE SEQUENCE</scope>
    <source>
        <strain evidence="2">DSM 9887</strain>
    </source>
</reference>
<organism evidence="2 3">
    <name type="scientific">Brevibacillus reuszeri</name>
    <dbReference type="NCBI Taxonomy" id="54915"/>
    <lineage>
        <taxon>Bacteria</taxon>
        <taxon>Bacillati</taxon>
        <taxon>Bacillota</taxon>
        <taxon>Bacilli</taxon>
        <taxon>Bacillales</taxon>
        <taxon>Paenibacillaceae</taxon>
        <taxon>Brevibacillus</taxon>
    </lineage>
</organism>
<evidence type="ECO:0000313" key="4">
    <source>
        <dbReference type="Proteomes" id="UP000319578"/>
    </source>
</evidence>
<proteinExistence type="predicted"/>